<evidence type="ECO:0000256" key="2">
    <source>
        <dbReference type="SAM" id="MobiDB-lite"/>
    </source>
</evidence>
<dbReference type="NCBIfam" id="NF045942">
    <property type="entry name" value="PolPhglucPhase"/>
    <property type="match status" value="1"/>
</dbReference>
<feature type="compositionally biased region" description="Low complexity" evidence="2">
    <location>
        <begin position="1"/>
        <end position="13"/>
    </location>
</feature>
<dbReference type="STRING" id="388357.GCA_001580365_01983"/>
<dbReference type="EMBL" id="BJZS01000100">
    <property type="protein sequence ID" value="GEO96927.1"/>
    <property type="molecule type" value="Genomic_DNA"/>
</dbReference>
<dbReference type="InterPro" id="IPR000600">
    <property type="entry name" value="ROK"/>
</dbReference>
<dbReference type="CDD" id="cd24058">
    <property type="entry name" value="ASKHA_NBD_ROK_PPGK"/>
    <property type="match status" value="1"/>
</dbReference>
<evidence type="ECO:0000313" key="3">
    <source>
        <dbReference type="EMBL" id="GEO96927.1"/>
    </source>
</evidence>
<dbReference type="Gene3D" id="3.30.420.40">
    <property type="match status" value="2"/>
</dbReference>
<comment type="caution">
    <text evidence="3">The sequence shown here is derived from an EMBL/GenBank/DDBJ whole genome shotgun (WGS) entry which is preliminary data.</text>
</comment>
<organism evidence="3 4">
    <name type="scientific">Kocuria turfanensis</name>
    <dbReference type="NCBI Taxonomy" id="388357"/>
    <lineage>
        <taxon>Bacteria</taxon>
        <taxon>Bacillati</taxon>
        <taxon>Actinomycetota</taxon>
        <taxon>Actinomycetes</taxon>
        <taxon>Micrococcales</taxon>
        <taxon>Micrococcaceae</taxon>
        <taxon>Kocuria</taxon>
    </lineage>
</organism>
<dbReference type="SUPFAM" id="SSF53067">
    <property type="entry name" value="Actin-like ATPase domain"/>
    <property type="match status" value="1"/>
</dbReference>
<keyword evidence="4" id="KW-1185">Reference proteome</keyword>
<dbReference type="GO" id="GO:0016301">
    <property type="term" value="F:kinase activity"/>
    <property type="evidence" value="ECO:0007669"/>
    <property type="project" value="UniProtKB-KW"/>
</dbReference>
<accession>A0A512IGZ5</accession>
<evidence type="ECO:0000256" key="1">
    <source>
        <dbReference type="ARBA" id="ARBA00006479"/>
    </source>
</evidence>
<dbReference type="Proteomes" id="UP000321103">
    <property type="component" value="Unassembled WGS sequence"/>
</dbReference>
<dbReference type="Pfam" id="PF00480">
    <property type="entry name" value="ROK"/>
    <property type="match status" value="1"/>
</dbReference>
<keyword evidence="3" id="KW-0418">Kinase</keyword>
<keyword evidence="3" id="KW-0808">Transferase</keyword>
<dbReference type="InterPro" id="IPR043129">
    <property type="entry name" value="ATPase_NBD"/>
</dbReference>
<dbReference type="AlphaFoldDB" id="A0A512IGZ5"/>
<feature type="region of interest" description="Disordered" evidence="2">
    <location>
        <begin position="1"/>
        <end position="26"/>
    </location>
</feature>
<gene>
    <name evidence="3" type="ORF">KTU01_30500</name>
</gene>
<comment type="similarity">
    <text evidence="1">Belongs to the ROK (NagC/XylR) family.</text>
</comment>
<sequence length="285" mass="29330">MTSTSSSARTISALPPVEGTPVDDAAGGDVRRIGVDIGGTAIKYAVVDPVRGVVTGPLRRILTPSPATPDAVVSALGAALAELSTGPGAVDPRSPVGVGVPGIIDRGITRSAVHLDDSWLGLHAGRLLSAGLGRDVAVLNDADAAGLAEARFGAARGVGGTVLMITLGTGIGSALFHDGQLLPNTELGHVDLDGRDVDGWAGASARVAEGLDWPTYTDRLQRYLAHLETLVSPDLIVLGGGISERHEQFLPQLRLRARIVPAQLRNAAGIIGTARQAHLGRFVMQ</sequence>
<name>A0A512IGZ5_9MICC</name>
<protein>
    <submittedName>
        <fullName evidence="3">Polyphosphate glucokinase</fullName>
    </submittedName>
</protein>
<dbReference type="RefSeq" id="WP_084271553.1">
    <property type="nucleotide sequence ID" value="NZ_BJZS01000100.1"/>
</dbReference>
<evidence type="ECO:0000313" key="4">
    <source>
        <dbReference type="Proteomes" id="UP000321103"/>
    </source>
</evidence>
<reference evidence="3 4" key="1">
    <citation type="submission" date="2019-07" db="EMBL/GenBank/DDBJ databases">
        <title>Whole genome shotgun sequence of Kocuria turfanensis NBRC 107627.</title>
        <authorList>
            <person name="Hosoyama A."/>
            <person name="Uohara A."/>
            <person name="Ohji S."/>
            <person name="Ichikawa N."/>
        </authorList>
    </citation>
    <scope>NUCLEOTIDE SEQUENCE [LARGE SCALE GENOMIC DNA]</scope>
    <source>
        <strain evidence="3 4">NBRC 107627</strain>
    </source>
</reference>
<proteinExistence type="inferred from homology"/>
<dbReference type="PANTHER" id="PTHR18964">
    <property type="entry name" value="ROK (REPRESSOR, ORF, KINASE) FAMILY"/>
    <property type="match status" value="1"/>
</dbReference>